<sequence>MGLKPAEEPEIDELTALILSAYSVISRGRQYAGMAASPLPLSLSDIDTYLRSRPIQVNREMFEQAIFALDDVYREEVMKGDGEPEEDEE</sequence>
<gene>
    <name evidence="1" type="ORF">SAMN05216522_10214</name>
</gene>
<dbReference type="EMBL" id="FOGC01000002">
    <property type="protein sequence ID" value="SEQ27586.1"/>
    <property type="molecule type" value="Genomic_DNA"/>
</dbReference>
<dbReference type="AlphaFoldDB" id="A0A1H9EPA3"/>
<reference evidence="2" key="1">
    <citation type="submission" date="2016-10" db="EMBL/GenBank/DDBJ databases">
        <authorList>
            <person name="Varghese N."/>
            <person name="Submissions S."/>
        </authorList>
    </citation>
    <scope>NUCLEOTIDE SEQUENCE [LARGE SCALE GENOMIC DNA]</scope>
    <source>
        <strain evidence="2">8N4</strain>
    </source>
</reference>
<accession>A0A1H9EPA3</accession>
<organism evidence="1 2">
    <name type="scientific">Rosenbergiella nectarea</name>
    <dbReference type="NCBI Taxonomy" id="988801"/>
    <lineage>
        <taxon>Bacteria</taxon>
        <taxon>Pseudomonadati</taxon>
        <taxon>Pseudomonadota</taxon>
        <taxon>Gammaproteobacteria</taxon>
        <taxon>Enterobacterales</taxon>
        <taxon>Erwiniaceae</taxon>
        <taxon>Rosenbergiella</taxon>
    </lineage>
</organism>
<dbReference type="STRING" id="988801.SAMN05216522_10214"/>
<evidence type="ECO:0000313" key="1">
    <source>
        <dbReference type="EMBL" id="SEQ27586.1"/>
    </source>
</evidence>
<dbReference type="RefSeq" id="WP_092672511.1">
    <property type="nucleotide sequence ID" value="NZ_FOGC01000002.1"/>
</dbReference>
<name>A0A1H9EPA3_9GAMM</name>
<proteinExistence type="predicted"/>
<keyword evidence="2" id="KW-1185">Reference proteome</keyword>
<dbReference type="OrthoDB" id="6912510at2"/>
<protein>
    <submittedName>
        <fullName evidence="1">Uncharacterized protein</fullName>
    </submittedName>
</protein>
<evidence type="ECO:0000313" key="2">
    <source>
        <dbReference type="Proteomes" id="UP000242515"/>
    </source>
</evidence>
<dbReference type="Proteomes" id="UP000242515">
    <property type="component" value="Unassembled WGS sequence"/>
</dbReference>